<dbReference type="InterPro" id="IPR051280">
    <property type="entry name" value="Cl-channel/antiporter"/>
</dbReference>
<keyword evidence="3" id="KW-1133">Transmembrane helix</keyword>
<keyword evidence="2" id="KW-0129">CBS domain</keyword>
<dbReference type="GeneID" id="110427246"/>
<keyword evidence="4" id="KW-1185">Reference proteome</keyword>
<dbReference type="RefSeq" id="XP_021298398.1">
    <property type="nucleotide sequence ID" value="XM_021442723.1"/>
</dbReference>
<keyword evidence="3" id="KW-0812">Transmembrane</keyword>
<dbReference type="OrthoDB" id="1001558at2759"/>
<evidence type="ECO:0000256" key="3">
    <source>
        <dbReference type="SAM" id="Phobius"/>
    </source>
</evidence>
<sequence>MDNTKEFERVVYDHEYYESKQGDRSAEFSDNKAIGTMKKPLLFQNKINSTFQIAIVGANACPIQSFDYEVIENNLFKQDWRFGAKVEIFEYVVLKWTLEFLIVLGIGLVAFCNNLVVDNIVSFKILLTNNLMMKEK</sequence>
<keyword evidence="3" id="KW-0472">Membrane</keyword>
<dbReference type="GO" id="GO:0015108">
    <property type="term" value="F:chloride transmembrane transporter activity"/>
    <property type="evidence" value="ECO:0007669"/>
    <property type="project" value="TreeGrafter"/>
</dbReference>
<gene>
    <name evidence="5" type="primary">LOC110427246</name>
</gene>
<dbReference type="AlphaFoldDB" id="A0A6J1BH08"/>
<evidence type="ECO:0000256" key="1">
    <source>
        <dbReference type="ARBA" id="ARBA00022737"/>
    </source>
</evidence>
<dbReference type="PANTHER" id="PTHR11689:SF144">
    <property type="entry name" value="CHLORIDE CHANNEL PROTEIN"/>
    <property type="match status" value="1"/>
</dbReference>
<protein>
    <submittedName>
        <fullName evidence="5">Chloride channel protein CLC-c-like</fullName>
    </submittedName>
</protein>
<dbReference type="GO" id="GO:0009705">
    <property type="term" value="C:plant-type vacuole membrane"/>
    <property type="evidence" value="ECO:0007669"/>
    <property type="project" value="TreeGrafter"/>
</dbReference>
<accession>A0A6J1BH08</accession>
<evidence type="ECO:0000313" key="5">
    <source>
        <dbReference type="RefSeq" id="XP_021298398.1"/>
    </source>
</evidence>
<dbReference type="Proteomes" id="UP000504621">
    <property type="component" value="Unplaced"/>
</dbReference>
<proteinExistence type="predicted"/>
<name>A0A6J1BH08_9ROSI</name>
<feature type="transmembrane region" description="Helical" evidence="3">
    <location>
        <begin position="100"/>
        <end position="127"/>
    </location>
</feature>
<keyword evidence="1" id="KW-0677">Repeat</keyword>
<reference evidence="5" key="1">
    <citation type="submission" date="2025-08" db="UniProtKB">
        <authorList>
            <consortium name="RefSeq"/>
        </authorList>
    </citation>
    <scope>IDENTIFICATION</scope>
    <source>
        <tissue evidence="5">Leaf</tissue>
    </source>
</reference>
<dbReference type="PANTHER" id="PTHR11689">
    <property type="entry name" value="CHLORIDE CHANNEL PROTEIN CLC FAMILY MEMBER"/>
    <property type="match status" value="1"/>
</dbReference>
<organism evidence="4 5">
    <name type="scientific">Herrania umbratica</name>
    <dbReference type="NCBI Taxonomy" id="108875"/>
    <lineage>
        <taxon>Eukaryota</taxon>
        <taxon>Viridiplantae</taxon>
        <taxon>Streptophyta</taxon>
        <taxon>Embryophyta</taxon>
        <taxon>Tracheophyta</taxon>
        <taxon>Spermatophyta</taxon>
        <taxon>Magnoliopsida</taxon>
        <taxon>eudicotyledons</taxon>
        <taxon>Gunneridae</taxon>
        <taxon>Pentapetalae</taxon>
        <taxon>rosids</taxon>
        <taxon>malvids</taxon>
        <taxon>Malvales</taxon>
        <taxon>Malvaceae</taxon>
        <taxon>Byttnerioideae</taxon>
        <taxon>Herrania</taxon>
    </lineage>
</organism>
<evidence type="ECO:0000313" key="4">
    <source>
        <dbReference type="Proteomes" id="UP000504621"/>
    </source>
</evidence>
<evidence type="ECO:0000256" key="2">
    <source>
        <dbReference type="ARBA" id="ARBA00023122"/>
    </source>
</evidence>